<dbReference type="Proteomes" id="UP001172083">
    <property type="component" value="Unassembled WGS sequence"/>
</dbReference>
<keyword evidence="4" id="KW-1185">Reference proteome</keyword>
<accession>A0ABT8L6H3</accession>
<dbReference type="Pfam" id="PF04909">
    <property type="entry name" value="Amidohydro_2"/>
    <property type="match status" value="1"/>
</dbReference>
<dbReference type="Gene3D" id="3.20.20.140">
    <property type="entry name" value="Metal-dependent hydrolases"/>
    <property type="match status" value="1"/>
</dbReference>
<dbReference type="InterPro" id="IPR006680">
    <property type="entry name" value="Amidohydro-rel"/>
</dbReference>
<name>A0ABT8L6H3_9BACT</name>
<evidence type="ECO:0000313" key="4">
    <source>
        <dbReference type="Proteomes" id="UP001172083"/>
    </source>
</evidence>
<comment type="similarity">
    <text evidence="1">Belongs to the metallo-dependent hydrolases superfamily.</text>
</comment>
<comment type="caution">
    <text evidence="3">The sequence shown here is derived from an EMBL/GenBank/DDBJ whole genome shotgun (WGS) entry which is preliminary data.</text>
</comment>
<dbReference type="SUPFAM" id="SSF51556">
    <property type="entry name" value="Metallo-dependent hydrolases"/>
    <property type="match status" value="1"/>
</dbReference>
<protein>
    <submittedName>
        <fullName evidence="3">Amidohydrolase family protein</fullName>
    </submittedName>
</protein>
<feature type="domain" description="Amidohydrolase-related" evidence="2">
    <location>
        <begin position="3"/>
        <end position="275"/>
    </location>
</feature>
<dbReference type="InterPro" id="IPR052350">
    <property type="entry name" value="Metallo-dep_Lactonases"/>
</dbReference>
<evidence type="ECO:0000256" key="1">
    <source>
        <dbReference type="ARBA" id="ARBA00038310"/>
    </source>
</evidence>
<evidence type="ECO:0000259" key="2">
    <source>
        <dbReference type="Pfam" id="PF04909"/>
    </source>
</evidence>
<dbReference type="InterPro" id="IPR032466">
    <property type="entry name" value="Metal_Hydrolase"/>
</dbReference>
<dbReference type="EMBL" id="JAUJEB010000001">
    <property type="protein sequence ID" value="MDN5211833.1"/>
    <property type="molecule type" value="Genomic_DNA"/>
</dbReference>
<dbReference type="PANTHER" id="PTHR43569">
    <property type="entry name" value="AMIDOHYDROLASE"/>
    <property type="match status" value="1"/>
</dbReference>
<sequence length="276" mass="31817">MIIDSHQHFWKYDPQKHSWINDKMSRLKQDFLPTHLQKEFNANGVSGCIAVQADQSEAETEFLLSLADQNSFIKGVVGWVDLRSEQVEERLSHFAKFPKLVGFRHVVQDEPDNNFVLREEFKRGVSLLSRYGLTYDILIYPTQMPAANKIVEAFPDQKFVIDHLAKPYIKKGTIEPWKTELKSLAAKDNVYCKVSGMVTEADWQNWQYDDFVPYLDATFEFFGADRIMFGSDWPVCLLAGEYSEVKSIIEKYIAALSEDEKSKIMGRTAQVFYGIS</sequence>
<dbReference type="RefSeq" id="WP_346757161.1">
    <property type="nucleotide sequence ID" value="NZ_JAUJEB010000001.1"/>
</dbReference>
<organism evidence="3 4">
    <name type="scientific">Agaribacillus aureus</name>
    <dbReference type="NCBI Taxonomy" id="3051825"/>
    <lineage>
        <taxon>Bacteria</taxon>
        <taxon>Pseudomonadati</taxon>
        <taxon>Bacteroidota</taxon>
        <taxon>Cytophagia</taxon>
        <taxon>Cytophagales</taxon>
        <taxon>Splendidivirgaceae</taxon>
        <taxon>Agaribacillus</taxon>
    </lineage>
</organism>
<proteinExistence type="inferred from homology"/>
<dbReference type="PANTHER" id="PTHR43569:SF2">
    <property type="entry name" value="AMIDOHYDROLASE-RELATED DOMAIN-CONTAINING PROTEIN"/>
    <property type="match status" value="1"/>
</dbReference>
<evidence type="ECO:0000313" key="3">
    <source>
        <dbReference type="EMBL" id="MDN5211833.1"/>
    </source>
</evidence>
<gene>
    <name evidence="3" type="ORF">QQ020_07215</name>
</gene>
<reference evidence="3" key="1">
    <citation type="submission" date="2023-06" db="EMBL/GenBank/DDBJ databases">
        <title>Genomic of Agaribacillus aureum.</title>
        <authorList>
            <person name="Wang G."/>
        </authorList>
    </citation>
    <scope>NUCLEOTIDE SEQUENCE</scope>
    <source>
        <strain evidence="3">BMA12</strain>
    </source>
</reference>